<evidence type="ECO:0000259" key="2">
    <source>
        <dbReference type="PROSITE" id="PS50053"/>
    </source>
</evidence>
<dbReference type="Pfam" id="PF00240">
    <property type="entry name" value="ubiquitin"/>
    <property type="match status" value="1"/>
</dbReference>
<proteinExistence type="predicted"/>
<protein>
    <recommendedName>
        <fullName evidence="2">Ubiquitin-like domain-containing protein</fullName>
    </recommendedName>
</protein>
<accession>A0A7S2TTW5</accession>
<evidence type="ECO:0000256" key="1">
    <source>
        <dbReference type="SAM" id="MobiDB-lite"/>
    </source>
</evidence>
<organism evidence="3">
    <name type="scientific">Lotharella oceanica</name>
    <dbReference type="NCBI Taxonomy" id="641309"/>
    <lineage>
        <taxon>Eukaryota</taxon>
        <taxon>Sar</taxon>
        <taxon>Rhizaria</taxon>
        <taxon>Cercozoa</taxon>
        <taxon>Chlorarachniophyceae</taxon>
        <taxon>Lotharella</taxon>
    </lineage>
</organism>
<dbReference type="PROSITE" id="PS50053">
    <property type="entry name" value="UBIQUITIN_2"/>
    <property type="match status" value="1"/>
</dbReference>
<dbReference type="SUPFAM" id="SSF54236">
    <property type="entry name" value="Ubiquitin-like"/>
    <property type="match status" value="1"/>
</dbReference>
<dbReference type="Gene3D" id="3.10.20.90">
    <property type="entry name" value="Phosphatidylinositol 3-kinase Catalytic Subunit, Chain A, domain 1"/>
    <property type="match status" value="1"/>
</dbReference>
<dbReference type="AlphaFoldDB" id="A0A7S2TTW5"/>
<gene>
    <name evidence="3" type="ORF">LSP00402_LOCUS13336</name>
</gene>
<reference evidence="3" key="1">
    <citation type="submission" date="2021-01" db="EMBL/GenBank/DDBJ databases">
        <authorList>
            <person name="Corre E."/>
            <person name="Pelletier E."/>
            <person name="Niang G."/>
            <person name="Scheremetjew M."/>
            <person name="Finn R."/>
            <person name="Kale V."/>
            <person name="Holt S."/>
            <person name="Cochrane G."/>
            <person name="Meng A."/>
            <person name="Brown T."/>
            <person name="Cohen L."/>
        </authorList>
    </citation>
    <scope>NUCLEOTIDE SEQUENCE</scope>
    <source>
        <strain evidence="3">CCMP622</strain>
    </source>
</reference>
<dbReference type="EMBL" id="HBHP01021417">
    <property type="protein sequence ID" value="CAD9769354.1"/>
    <property type="molecule type" value="Transcribed_RNA"/>
</dbReference>
<feature type="region of interest" description="Disordered" evidence="1">
    <location>
        <begin position="1"/>
        <end position="21"/>
    </location>
</feature>
<name>A0A7S2TTW5_9EUKA</name>
<feature type="domain" description="Ubiquitin-like" evidence="2">
    <location>
        <begin position="63"/>
        <end position="134"/>
    </location>
</feature>
<evidence type="ECO:0000313" key="3">
    <source>
        <dbReference type="EMBL" id="CAD9769354.1"/>
    </source>
</evidence>
<dbReference type="InterPro" id="IPR000626">
    <property type="entry name" value="Ubiquitin-like_dom"/>
</dbReference>
<dbReference type="CDD" id="cd17039">
    <property type="entry name" value="Ubl_ubiquitin_like"/>
    <property type="match status" value="1"/>
</dbReference>
<dbReference type="InterPro" id="IPR029071">
    <property type="entry name" value="Ubiquitin-like_domsf"/>
</dbReference>
<sequence>MQAVLSPVLGREGTSRKRRKPIKLPAVEKRLRANPEIVPMQAEALEAVASPEIVSVSPEGQKLELRVRDVVHGTLYTTLVDPEDTVLDLKQHLSRIYRLGRTRELIVIRKGKLLRDEMSFESLGISADDVLAILEHPDRRLHNFRYGGGLRDDDCKEQVPVNLIYPRIYS</sequence>